<sequence>MSVRGTYFTALANGEAIPAGRDRVFAIVQDVPEWADDLIDRAVPHLAPPESLEKARRRVEEAAEKDDDVDDALAVSWRSTDYETRFQTYLRSSGARQVLSKVQSDAEERAVWLVSWRADDLYDHRRIVLAELRQRTQDGPCDEGQHRWRRGTVVGVSVCDICDYSSQSIIDWFGQDVRIAYGGDRR</sequence>
<reference evidence="2 4" key="4">
    <citation type="submission" date="2019-04" db="EMBL/GenBank/DDBJ databases">
        <title>Methylomes of two halophilic Archaea, Haloarcula marismortui and Haloferax mediterranei.</title>
        <authorList>
            <person name="DasSarma S."/>
            <person name="DasSarma P."/>
            <person name="DasSarma S."/>
            <person name="Fomenkov A."/>
            <person name="Vincze T."/>
            <person name="Anton B.P."/>
            <person name="Roberts R.J."/>
        </authorList>
    </citation>
    <scope>NUCLEOTIDE SEQUENCE [LARGE SCALE GENOMIC DNA]</scope>
    <source>
        <strain evidence="2">ATCC 33500</strain>
        <strain evidence="4">ATCC 33500 / DSM 1411 / JCM 8866 / NBRC 14739 / NCIMB 2177 / R-4</strain>
    </source>
</reference>
<reference evidence="1" key="3">
    <citation type="submission" date="2014-05" db="EMBL/GenBank/DDBJ databases">
        <authorList>
            <person name="Wang L."/>
            <person name="Yang H."/>
            <person name="Xiang H."/>
        </authorList>
    </citation>
    <scope>NUCLEOTIDE SEQUENCE</scope>
    <source>
        <strain>CGMCC 1.2087</strain>
    </source>
</reference>
<proteinExistence type="predicted"/>
<dbReference type="STRING" id="523841.HFX_1289"/>
<dbReference type="HOGENOM" id="CLU_1451375_0_0_2"/>
<dbReference type="RefSeq" id="WP_014732262.1">
    <property type="nucleotide sequence ID" value="NC_017941.2"/>
</dbReference>
<dbReference type="EMBL" id="CP039139">
    <property type="protein sequence ID" value="QCQ75479.1"/>
    <property type="molecule type" value="Genomic_DNA"/>
</dbReference>
<evidence type="ECO:0000313" key="1">
    <source>
        <dbReference type="EMBL" id="AFK19001.1"/>
    </source>
</evidence>
<dbReference type="Proteomes" id="UP000299011">
    <property type="component" value="Chromosome"/>
</dbReference>
<evidence type="ECO:0000313" key="4">
    <source>
        <dbReference type="Proteomes" id="UP000299011"/>
    </source>
</evidence>
<accession>I3R441</accession>
<protein>
    <submittedName>
        <fullName evidence="1">Uncharacterized protein</fullName>
    </submittedName>
</protein>
<dbReference type="eggNOG" id="arCOG00723">
    <property type="taxonomic scope" value="Archaea"/>
</dbReference>
<dbReference type="Proteomes" id="UP000006469">
    <property type="component" value="Chromosome"/>
</dbReference>
<dbReference type="EMBL" id="CP001868">
    <property type="protein sequence ID" value="AFK19001.1"/>
    <property type="molecule type" value="Genomic_DNA"/>
</dbReference>
<reference evidence="1 3" key="2">
    <citation type="journal article" date="2012" name="J. Bacteriol.">
        <title>Complete genome sequence of the metabolically versatile halophilic archaeon Haloferax mediterranei, a poly(3-hydroxybutyrate-co-3-hydroxyvalerate) producer.</title>
        <authorList>
            <person name="Han J."/>
            <person name="Zhang F."/>
            <person name="Hou J."/>
            <person name="Liu X."/>
            <person name="Li M."/>
            <person name="Liu H."/>
            <person name="Cai L."/>
            <person name="Zhang B."/>
            <person name="Chen Y."/>
            <person name="Zhou J."/>
            <person name="Hu S."/>
            <person name="Xiang H."/>
        </authorList>
    </citation>
    <scope>NUCLEOTIDE SEQUENCE [LARGE SCALE GENOMIC DNA]</scope>
    <source>
        <strain evidence="3">ATCC 33500 / DSM 1411 / JCM 8866 / NBRC 14739 / NCIMB 2177 / R-4</strain>
        <strain evidence="1">CGMCC 1.2087</strain>
    </source>
</reference>
<name>I3R441_HALMT</name>
<dbReference type="GeneID" id="40156641"/>
<reference evidence="1" key="1">
    <citation type="journal article" date="2012" name="Appl. Environ. Microbiol.">
        <title>Identification of the haloarchaeal phasin (PhaP) that functions in polyhydroxyalkanoate accumulation and granule formation in Haloferax mediterranei.</title>
        <authorList>
            <person name="Cai S."/>
            <person name="Cai L."/>
            <person name="Liu H."/>
            <person name="Liu X."/>
            <person name="Han J."/>
            <person name="Zhou J."/>
            <person name="Xiang H."/>
        </authorList>
    </citation>
    <scope>NUCLEOTIDE SEQUENCE</scope>
    <source>
        <strain evidence="1">CGMCC 1.2087</strain>
    </source>
</reference>
<dbReference type="KEGG" id="hme:HFX_1289"/>
<organism evidence="1 3">
    <name type="scientific">Haloferax mediterranei (strain ATCC 33500 / DSM 1411 / JCM 8866 / NBRC 14739 / NCIMB 2177 / R-4)</name>
    <name type="common">Halobacterium mediterranei</name>
    <dbReference type="NCBI Taxonomy" id="523841"/>
    <lineage>
        <taxon>Archaea</taxon>
        <taxon>Methanobacteriati</taxon>
        <taxon>Methanobacteriota</taxon>
        <taxon>Stenosarchaea group</taxon>
        <taxon>Halobacteria</taxon>
        <taxon>Halobacteriales</taxon>
        <taxon>Haloferacaceae</taxon>
        <taxon>Haloferax</taxon>
    </lineage>
</organism>
<gene>
    <name evidence="1" type="ordered locus">HFX_1289</name>
    <name evidence="2" type="ORF">E6P09_09450</name>
</gene>
<dbReference type="AlphaFoldDB" id="I3R441"/>
<evidence type="ECO:0000313" key="2">
    <source>
        <dbReference type="EMBL" id="QCQ75479.1"/>
    </source>
</evidence>
<evidence type="ECO:0000313" key="3">
    <source>
        <dbReference type="Proteomes" id="UP000006469"/>
    </source>
</evidence>